<dbReference type="InterPro" id="IPR011006">
    <property type="entry name" value="CheY-like_superfamily"/>
</dbReference>
<dbReference type="InterPro" id="IPR016032">
    <property type="entry name" value="Sig_transdc_resp-reg_C-effctor"/>
</dbReference>
<keyword evidence="2" id="KW-0805">Transcription regulation</keyword>
<dbReference type="SMART" id="SM00421">
    <property type="entry name" value="HTH_LUXR"/>
    <property type="match status" value="1"/>
</dbReference>
<dbReference type="STRING" id="417102.CA982_02150"/>
<dbReference type="PRINTS" id="PR00038">
    <property type="entry name" value="HTHLUXR"/>
</dbReference>
<evidence type="ECO:0000259" key="6">
    <source>
        <dbReference type="PROSITE" id="PS50043"/>
    </source>
</evidence>
<feature type="domain" description="Response regulatory" evidence="7">
    <location>
        <begin position="4"/>
        <end position="122"/>
    </location>
</feature>
<evidence type="ECO:0000256" key="5">
    <source>
        <dbReference type="PROSITE-ProRule" id="PRU00169"/>
    </source>
</evidence>
<keyword evidence="4" id="KW-0804">Transcription</keyword>
<dbReference type="Pfam" id="PF00196">
    <property type="entry name" value="GerE"/>
    <property type="match status" value="1"/>
</dbReference>
<dbReference type="PANTHER" id="PTHR43214">
    <property type="entry name" value="TWO-COMPONENT RESPONSE REGULATOR"/>
    <property type="match status" value="1"/>
</dbReference>
<evidence type="ECO:0000259" key="7">
    <source>
        <dbReference type="PROSITE" id="PS50110"/>
    </source>
</evidence>
<sequence>MDIRVLLVDDQEVVRSSLRELIEVEGDIVVVGEAANGDEALVMARALTPTVMVVDLRMPRRDGLWTIRAIRGDELLADTRILVLTTFENDENVVTALREGANGFVGKTAPTELFVEAIRTVASGASWLSTTAATSVVQYLNSVPDRTRDAAGHPGIATLTGRELEIVKLVAAGMTNEQIAEQLTISRFTVKTHVNRAMAKLGVPDRAGLVSIAYRSGLVAAPPR</sequence>
<accession>A0A243QFL7</accession>
<keyword evidence="3" id="KW-0238">DNA-binding</keyword>
<dbReference type="SUPFAM" id="SSF52172">
    <property type="entry name" value="CheY-like"/>
    <property type="match status" value="1"/>
</dbReference>
<dbReference type="PROSITE" id="PS50110">
    <property type="entry name" value="RESPONSE_REGULATORY"/>
    <property type="match status" value="1"/>
</dbReference>
<dbReference type="CDD" id="cd17535">
    <property type="entry name" value="REC_NarL-like"/>
    <property type="match status" value="1"/>
</dbReference>
<evidence type="ECO:0000256" key="2">
    <source>
        <dbReference type="ARBA" id="ARBA00023015"/>
    </source>
</evidence>
<dbReference type="CDD" id="cd06170">
    <property type="entry name" value="LuxR_C_like"/>
    <property type="match status" value="1"/>
</dbReference>
<feature type="modified residue" description="4-aspartylphosphate" evidence="5">
    <location>
        <position position="55"/>
    </location>
</feature>
<name>A0A243QFL7_9ACTN</name>
<evidence type="ECO:0008006" key="10">
    <source>
        <dbReference type="Google" id="ProtNLM"/>
    </source>
</evidence>
<dbReference type="SMART" id="SM00448">
    <property type="entry name" value="REC"/>
    <property type="match status" value="1"/>
</dbReference>
<evidence type="ECO:0000313" key="8">
    <source>
        <dbReference type="EMBL" id="OUC80558.1"/>
    </source>
</evidence>
<dbReference type="GO" id="GO:0000160">
    <property type="term" value="P:phosphorelay signal transduction system"/>
    <property type="evidence" value="ECO:0007669"/>
    <property type="project" value="InterPro"/>
</dbReference>
<dbReference type="InterPro" id="IPR039420">
    <property type="entry name" value="WalR-like"/>
</dbReference>
<proteinExistence type="predicted"/>
<dbReference type="EMBL" id="NGFO01000002">
    <property type="protein sequence ID" value="OUC80558.1"/>
    <property type="molecule type" value="Genomic_DNA"/>
</dbReference>
<dbReference type="RefSeq" id="WP_086533704.1">
    <property type="nucleotide sequence ID" value="NZ_NGFO01000002.1"/>
</dbReference>
<dbReference type="PROSITE" id="PS00622">
    <property type="entry name" value="HTH_LUXR_1"/>
    <property type="match status" value="1"/>
</dbReference>
<organism evidence="8 9">
    <name type="scientific">Gordonia lacunae</name>
    <dbReference type="NCBI Taxonomy" id="417102"/>
    <lineage>
        <taxon>Bacteria</taxon>
        <taxon>Bacillati</taxon>
        <taxon>Actinomycetota</taxon>
        <taxon>Actinomycetes</taxon>
        <taxon>Mycobacteriales</taxon>
        <taxon>Gordoniaceae</taxon>
        <taxon>Gordonia</taxon>
    </lineage>
</organism>
<dbReference type="Pfam" id="PF00072">
    <property type="entry name" value="Response_reg"/>
    <property type="match status" value="1"/>
</dbReference>
<dbReference type="Gene3D" id="3.40.50.2300">
    <property type="match status" value="1"/>
</dbReference>
<feature type="domain" description="HTH luxR-type" evidence="6">
    <location>
        <begin position="152"/>
        <end position="217"/>
    </location>
</feature>
<dbReference type="GO" id="GO:0003677">
    <property type="term" value="F:DNA binding"/>
    <property type="evidence" value="ECO:0007669"/>
    <property type="project" value="UniProtKB-KW"/>
</dbReference>
<keyword evidence="1 5" id="KW-0597">Phosphoprotein</keyword>
<dbReference type="AlphaFoldDB" id="A0A243QFL7"/>
<comment type="caution">
    <text evidence="8">The sequence shown here is derived from an EMBL/GenBank/DDBJ whole genome shotgun (WGS) entry which is preliminary data.</text>
</comment>
<keyword evidence="9" id="KW-1185">Reference proteome</keyword>
<evidence type="ECO:0000256" key="4">
    <source>
        <dbReference type="ARBA" id="ARBA00023163"/>
    </source>
</evidence>
<evidence type="ECO:0000313" key="9">
    <source>
        <dbReference type="Proteomes" id="UP000194632"/>
    </source>
</evidence>
<evidence type="ECO:0000256" key="3">
    <source>
        <dbReference type="ARBA" id="ARBA00023125"/>
    </source>
</evidence>
<protein>
    <recommendedName>
        <fullName evidence="10">DNA-binding response regulator</fullName>
    </recommendedName>
</protein>
<dbReference type="PANTHER" id="PTHR43214:SF24">
    <property type="entry name" value="TRANSCRIPTIONAL REGULATORY PROTEIN NARL-RELATED"/>
    <property type="match status" value="1"/>
</dbReference>
<gene>
    <name evidence="8" type="ORF">CA982_02150</name>
</gene>
<dbReference type="GO" id="GO:0006355">
    <property type="term" value="P:regulation of DNA-templated transcription"/>
    <property type="evidence" value="ECO:0007669"/>
    <property type="project" value="InterPro"/>
</dbReference>
<dbReference type="InterPro" id="IPR058245">
    <property type="entry name" value="NreC/VraR/RcsB-like_REC"/>
</dbReference>
<reference evidence="8 9" key="1">
    <citation type="submission" date="2017-05" db="EMBL/GenBank/DDBJ databases">
        <title>Biotechnological potential of actinobacteria isolated from South African environments.</title>
        <authorList>
            <person name="Le Roes-Hill M."/>
            <person name="Prins A."/>
            <person name="Durrell K.A."/>
        </authorList>
    </citation>
    <scope>NUCLEOTIDE SEQUENCE [LARGE SCALE GENOMIC DNA]</scope>
    <source>
        <strain evidence="8">BS2</strain>
    </source>
</reference>
<dbReference type="SUPFAM" id="SSF46894">
    <property type="entry name" value="C-terminal effector domain of the bipartite response regulators"/>
    <property type="match status" value="1"/>
</dbReference>
<dbReference type="OrthoDB" id="9808843at2"/>
<dbReference type="PROSITE" id="PS50043">
    <property type="entry name" value="HTH_LUXR_2"/>
    <property type="match status" value="1"/>
</dbReference>
<evidence type="ECO:0000256" key="1">
    <source>
        <dbReference type="ARBA" id="ARBA00022553"/>
    </source>
</evidence>
<dbReference type="Proteomes" id="UP000194632">
    <property type="component" value="Unassembled WGS sequence"/>
</dbReference>
<dbReference type="InterPro" id="IPR000792">
    <property type="entry name" value="Tscrpt_reg_LuxR_C"/>
</dbReference>
<dbReference type="InterPro" id="IPR001789">
    <property type="entry name" value="Sig_transdc_resp-reg_receiver"/>
</dbReference>